<accession>A0A495IVN2</accession>
<keyword evidence="3" id="KW-1185">Reference proteome</keyword>
<dbReference type="EMBL" id="RBKU01000001">
    <property type="protein sequence ID" value="RKR80805.1"/>
    <property type="molecule type" value="Genomic_DNA"/>
</dbReference>
<organism evidence="2 3">
    <name type="scientific">Mucilaginibacter gracilis</name>
    <dbReference type="NCBI Taxonomy" id="423350"/>
    <lineage>
        <taxon>Bacteria</taxon>
        <taxon>Pseudomonadati</taxon>
        <taxon>Bacteroidota</taxon>
        <taxon>Sphingobacteriia</taxon>
        <taxon>Sphingobacteriales</taxon>
        <taxon>Sphingobacteriaceae</taxon>
        <taxon>Mucilaginibacter</taxon>
    </lineage>
</organism>
<comment type="caution">
    <text evidence="2">The sequence shown here is derived from an EMBL/GenBank/DDBJ whole genome shotgun (WGS) entry which is preliminary data.</text>
</comment>
<proteinExistence type="predicted"/>
<reference evidence="2 3" key="1">
    <citation type="submission" date="2018-10" db="EMBL/GenBank/DDBJ databases">
        <title>Genomic Encyclopedia of Archaeal and Bacterial Type Strains, Phase II (KMG-II): from individual species to whole genera.</title>
        <authorList>
            <person name="Goeker M."/>
        </authorList>
    </citation>
    <scope>NUCLEOTIDE SEQUENCE [LARGE SCALE GENOMIC DNA]</scope>
    <source>
        <strain evidence="2 3">DSM 18602</strain>
    </source>
</reference>
<protein>
    <submittedName>
        <fullName evidence="2">Uncharacterized protein</fullName>
    </submittedName>
</protein>
<sequence length="46" mass="5538">MVTVDGIYFKQKRRTTFIKMPFFFVLSALIDKAYWYFIYLIAGGNY</sequence>
<keyword evidence="1" id="KW-0472">Membrane</keyword>
<name>A0A495IVN2_9SPHI</name>
<evidence type="ECO:0000256" key="1">
    <source>
        <dbReference type="SAM" id="Phobius"/>
    </source>
</evidence>
<evidence type="ECO:0000313" key="2">
    <source>
        <dbReference type="EMBL" id="RKR80805.1"/>
    </source>
</evidence>
<evidence type="ECO:0000313" key="3">
    <source>
        <dbReference type="Proteomes" id="UP000268007"/>
    </source>
</evidence>
<dbReference type="Proteomes" id="UP000268007">
    <property type="component" value="Unassembled WGS sequence"/>
</dbReference>
<keyword evidence="1" id="KW-0812">Transmembrane</keyword>
<feature type="transmembrane region" description="Helical" evidence="1">
    <location>
        <begin position="21"/>
        <end position="42"/>
    </location>
</feature>
<dbReference type="AlphaFoldDB" id="A0A495IVN2"/>
<keyword evidence="1" id="KW-1133">Transmembrane helix</keyword>
<gene>
    <name evidence="2" type="ORF">BDD43_0940</name>
</gene>